<evidence type="ECO:0000256" key="1">
    <source>
        <dbReference type="ARBA" id="ARBA00004141"/>
    </source>
</evidence>
<protein>
    <submittedName>
        <fullName evidence="7">FUSC family protein</fullName>
    </submittedName>
</protein>
<dbReference type="GO" id="GO:0016020">
    <property type="term" value="C:membrane"/>
    <property type="evidence" value="ECO:0007669"/>
    <property type="project" value="UniProtKB-SubCell"/>
</dbReference>
<keyword evidence="2 5" id="KW-0812">Transmembrane</keyword>
<reference evidence="8" key="2">
    <citation type="submission" date="2022-03" db="EMBL/GenBank/DDBJ databases">
        <title>Genome Encyclopedia of Bacteria and Archaea VI: Functional Genomics of Type Strains.</title>
        <authorList>
            <person name="Whitman W."/>
        </authorList>
    </citation>
    <scope>NUCLEOTIDE SEQUENCE</scope>
    <source>
        <strain evidence="8">HSC-15S17</strain>
    </source>
</reference>
<dbReference type="EMBL" id="JALJZU010000009">
    <property type="protein sequence ID" value="MCP2010703.1"/>
    <property type="molecule type" value="Genomic_DNA"/>
</dbReference>
<dbReference type="EMBL" id="JAHTGR010000008">
    <property type="protein sequence ID" value="MBV6322493.1"/>
    <property type="molecule type" value="Genomic_DNA"/>
</dbReference>
<name>A0AA41HF12_9BURK</name>
<evidence type="ECO:0000259" key="6">
    <source>
        <dbReference type="Pfam" id="PF13515"/>
    </source>
</evidence>
<feature type="domain" description="Integral membrane bound transporter" evidence="6">
    <location>
        <begin position="177"/>
        <end position="306"/>
    </location>
</feature>
<feature type="transmembrane region" description="Helical" evidence="5">
    <location>
        <begin position="268"/>
        <end position="290"/>
    </location>
</feature>
<proteinExistence type="predicted"/>
<feature type="transmembrane region" description="Helical" evidence="5">
    <location>
        <begin position="242"/>
        <end position="261"/>
    </location>
</feature>
<feature type="transmembrane region" description="Helical" evidence="5">
    <location>
        <begin position="167"/>
        <end position="185"/>
    </location>
</feature>
<dbReference type="InterPro" id="IPR049453">
    <property type="entry name" value="Memb_transporter_dom"/>
</dbReference>
<dbReference type="Proteomes" id="UP001162889">
    <property type="component" value="Unassembled WGS sequence"/>
</dbReference>
<dbReference type="RefSeq" id="WP_217943262.1">
    <property type="nucleotide sequence ID" value="NZ_JAHTGR010000008.1"/>
</dbReference>
<evidence type="ECO:0000256" key="5">
    <source>
        <dbReference type="SAM" id="Phobius"/>
    </source>
</evidence>
<evidence type="ECO:0000313" key="10">
    <source>
        <dbReference type="Proteomes" id="UP001162889"/>
    </source>
</evidence>
<evidence type="ECO:0000256" key="4">
    <source>
        <dbReference type="ARBA" id="ARBA00023136"/>
    </source>
</evidence>
<comment type="caution">
    <text evidence="7">The sequence shown here is derived from an EMBL/GenBank/DDBJ whole genome shotgun (WGS) entry which is preliminary data.</text>
</comment>
<evidence type="ECO:0000256" key="2">
    <source>
        <dbReference type="ARBA" id="ARBA00022692"/>
    </source>
</evidence>
<evidence type="ECO:0000313" key="7">
    <source>
        <dbReference type="EMBL" id="MBV6322493.1"/>
    </source>
</evidence>
<dbReference type="Proteomes" id="UP001155901">
    <property type="component" value="Unassembled WGS sequence"/>
</dbReference>
<evidence type="ECO:0000256" key="3">
    <source>
        <dbReference type="ARBA" id="ARBA00022989"/>
    </source>
</evidence>
<dbReference type="Pfam" id="PF13515">
    <property type="entry name" value="FUSC_2"/>
    <property type="match status" value="1"/>
</dbReference>
<keyword evidence="4 5" id="KW-0472">Membrane</keyword>
<feature type="transmembrane region" description="Helical" evidence="5">
    <location>
        <begin position="128"/>
        <end position="146"/>
    </location>
</feature>
<evidence type="ECO:0000313" key="8">
    <source>
        <dbReference type="EMBL" id="MCP2010703.1"/>
    </source>
</evidence>
<feature type="transmembrane region" description="Helical" evidence="5">
    <location>
        <begin position="191"/>
        <end position="208"/>
    </location>
</feature>
<keyword evidence="10" id="KW-1185">Reference proteome</keyword>
<feature type="transmembrane region" description="Helical" evidence="5">
    <location>
        <begin position="101"/>
        <end position="122"/>
    </location>
</feature>
<keyword evidence="3 5" id="KW-1133">Transmembrane helix</keyword>
<feature type="transmembrane region" description="Helical" evidence="5">
    <location>
        <begin position="215"/>
        <end position="236"/>
    </location>
</feature>
<reference evidence="7" key="1">
    <citation type="submission" date="2021-07" db="EMBL/GenBank/DDBJ databases">
        <title>Characterization of violacein-producing bacteria and related species.</title>
        <authorList>
            <person name="Wilson H.S."/>
            <person name="De Leon M.E."/>
        </authorList>
    </citation>
    <scope>NUCLEOTIDE SEQUENCE</scope>
    <source>
        <strain evidence="7">HSC-15S17</strain>
    </source>
</reference>
<dbReference type="AlphaFoldDB" id="A0AA41HF12"/>
<accession>A0AA41HF12</accession>
<organism evidence="7 9">
    <name type="scientific">Duganella violaceipulchra</name>
    <dbReference type="NCBI Taxonomy" id="2849652"/>
    <lineage>
        <taxon>Bacteria</taxon>
        <taxon>Pseudomonadati</taxon>
        <taxon>Pseudomonadota</taxon>
        <taxon>Betaproteobacteria</taxon>
        <taxon>Burkholderiales</taxon>
        <taxon>Oxalobacteraceae</taxon>
        <taxon>Telluria group</taxon>
        <taxon>Duganella</taxon>
    </lineage>
</organism>
<feature type="transmembrane region" description="Helical" evidence="5">
    <location>
        <begin position="296"/>
        <end position="313"/>
    </location>
</feature>
<evidence type="ECO:0000313" key="9">
    <source>
        <dbReference type="Proteomes" id="UP001155901"/>
    </source>
</evidence>
<comment type="subcellular location">
    <subcellularLocation>
        <location evidence="1">Membrane</location>
        <topology evidence="1">Multi-pass membrane protein</topology>
    </subcellularLocation>
</comment>
<feature type="transmembrane region" description="Helical" evidence="5">
    <location>
        <begin position="72"/>
        <end position="89"/>
    </location>
</feature>
<sequence>MPPLGRSALVLLPAIACFVATGDPFCLKAGFIGVLLQIVADQARPPSALVLVHGLVIAGLIKLFCLALPSPWSFALLCAGSAALAAWLGRFGGAWRSLGDFAFMSALYSCMAFDVSPAGVAAGYRHLLSWYGLALVPPMAFAWWRGRVPQGARAARDTVDRAAMDAAITRLVSVFLGAAAVHCFHLADGEWLIWSTASVATGSVISSWRKSGDRAAGVCAGVAIGAALSWLILLLLPDATRHGGMLPAVCLLGVAVSRAACRDYRLAIFIRSMLCVVAAVFAGHGFGIGLLRIENVLSGGLIGAAVTLLYSVTRQIQTNPGNFSNSAQDMAHYRRW</sequence>
<gene>
    <name evidence="7" type="ORF">KVP70_16260</name>
    <name evidence="8" type="ORF">L1274_004445</name>
</gene>